<feature type="transmembrane region" description="Helical" evidence="1">
    <location>
        <begin position="373"/>
        <end position="393"/>
    </location>
</feature>
<evidence type="ECO:0000313" key="2">
    <source>
        <dbReference type="EMBL" id="MPM63074.1"/>
    </source>
</evidence>
<organism evidence="2">
    <name type="scientific">bioreactor metagenome</name>
    <dbReference type="NCBI Taxonomy" id="1076179"/>
    <lineage>
        <taxon>unclassified sequences</taxon>
        <taxon>metagenomes</taxon>
        <taxon>ecological metagenomes</taxon>
    </lineage>
</organism>
<feature type="transmembrane region" description="Helical" evidence="1">
    <location>
        <begin position="38"/>
        <end position="63"/>
    </location>
</feature>
<dbReference type="InterPro" id="IPR006160">
    <property type="entry name" value="SCFA_transpt_AtoE"/>
</dbReference>
<keyword evidence="1" id="KW-0472">Membrane</keyword>
<protein>
    <submittedName>
        <fullName evidence="2">Putative short-chain fatty acid transporter</fullName>
    </submittedName>
</protein>
<dbReference type="GO" id="GO:0005886">
    <property type="term" value="C:plasma membrane"/>
    <property type="evidence" value="ECO:0007669"/>
    <property type="project" value="TreeGrafter"/>
</dbReference>
<keyword evidence="1" id="KW-0812">Transmembrane</keyword>
<sequence>MQMSLIMITGAVVATSPPVKKLLRRVARVPGSKLGAFALLMLVSWVLYWIHWGVGMMVSIFLGREILAAAREKGYKVHANALISASYCMAIPGVGISQAAPLLGATGGYLKSLVVSDAAKAYVPDVIPMSQSVLSPMNLLLCLVLFLIICTVGWILHPRQEEAIQGIGDTLYAEIRSADNAVTRGKAATPAEWINNSPLLNMIIGIFGLIYVIRLFALSGFMNISINNFNFMLMMLGVILCGTPESFCKGVIAAVNTVWGVIIQFPFYAGIFGMIAYTGFSEVIVNFFMTIATRETFPVITYIYSAILNMAVPSGGSKFAIEAPYLLDVCSRLNIDVGKILCIYTFGDQTTNIIQPFWALPYLAMYKIDFKDILPFTLPICIAALCICSLFFVTVF</sequence>
<proteinExistence type="predicted"/>
<feature type="transmembrane region" description="Helical" evidence="1">
    <location>
        <begin position="258"/>
        <end position="280"/>
    </location>
</feature>
<dbReference type="EMBL" id="VSSQ01019201">
    <property type="protein sequence ID" value="MPM63074.1"/>
    <property type="molecule type" value="Genomic_DNA"/>
</dbReference>
<name>A0A645BMQ5_9ZZZZ</name>
<feature type="transmembrane region" description="Helical" evidence="1">
    <location>
        <begin position="199"/>
        <end position="217"/>
    </location>
</feature>
<gene>
    <name evidence="2" type="primary">atoE_4</name>
    <name evidence="2" type="ORF">SDC9_109954</name>
</gene>
<dbReference type="PANTHER" id="PTHR41983:SF2">
    <property type="entry name" value="SHORT-CHAIN FATTY ACID TRANSPORTER-RELATED"/>
    <property type="match status" value="1"/>
</dbReference>
<dbReference type="PANTHER" id="PTHR41983">
    <property type="entry name" value="SHORT-CHAIN FATTY ACID TRANSPORTER-RELATED"/>
    <property type="match status" value="1"/>
</dbReference>
<reference evidence="2" key="1">
    <citation type="submission" date="2019-08" db="EMBL/GenBank/DDBJ databases">
        <authorList>
            <person name="Kucharzyk K."/>
            <person name="Murdoch R.W."/>
            <person name="Higgins S."/>
            <person name="Loffler F."/>
        </authorList>
    </citation>
    <scope>NUCLEOTIDE SEQUENCE</scope>
</reference>
<feature type="transmembrane region" description="Helical" evidence="1">
    <location>
        <begin position="229"/>
        <end position="252"/>
    </location>
</feature>
<dbReference type="Pfam" id="PF02667">
    <property type="entry name" value="SCFA_trans"/>
    <property type="match status" value="1"/>
</dbReference>
<feature type="transmembrane region" description="Helical" evidence="1">
    <location>
        <begin position="137"/>
        <end position="156"/>
    </location>
</feature>
<keyword evidence="1" id="KW-1133">Transmembrane helix</keyword>
<evidence type="ECO:0000256" key="1">
    <source>
        <dbReference type="SAM" id="Phobius"/>
    </source>
</evidence>
<accession>A0A645BMQ5</accession>
<comment type="caution">
    <text evidence="2">The sequence shown here is derived from an EMBL/GenBank/DDBJ whole genome shotgun (WGS) entry which is preliminary data.</text>
</comment>
<dbReference type="AlphaFoldDB" id="A0A645BMQ5"/>